<dbReference type="InterPro" id="IPR009305">
    <property type="entry name" value="Mpo1-like"/>
</dbReference>
<evidence type="ECO:0000313" key="4">
    <source>
        <dbReference type="Proteomes" id="UP000734218"/>
    </source>
</evidence>
<feature type="transmembrane region" description="Helical" evidence="2">
    <location>
        <begin position="48"/>
        <end position="68"/>
    </location>
</feature>
<keyword evidence="2" id="KW-0812">Transmembrane</keyword>
<gene>
    <name evidence="3" type="ORF">GGR88_002290</name>
</gene>
<proteinExistence type="predicted"/>
<sequence length="133" mass="15029">MDRPGNFDAFWLFYLREHARPSTRALHYIGTTLVFVVAAVAIATRTWWLLWAMPIAGYFFAWVAHFAVEKNRPATFKHPLWSLVGDFRMYFLWVSGRLTPHLARAGVGGGGPHIGPHDPSSLDPRSVADPRRG</sequence>
<dbReference type="Pfam" id="PF06127">
    <property type="entry name" value="Mpo1-like"/>
    <property type="match status" value="1"/>
</dbReference>
<evidence type="ECO:0000256" key="1">
    <source>
        <dbReference type="SAM" id="MobiDB-lite"/>
    </source>
</evidence>
<dbReference type="RefSeq" id="WP_167955062.1">
    <property type="nucleotide sequence ID" value="NZ_JAATJE010000002.1"/>
</dbReference>
<feature type="transmembrane region" description="Helical" evidence="2">
    <location>
        <begin position="25"/>
        <end position="42"/>
    </location>
</feature>
<keyword evidence="2" id="KW-1133">Transmembrane helix</keyword>
<organism evidence="3 4">
    <name type="scientific">Sphingomonas jejuensis</name>
    <dbReference type="NCBI Taxonomy" id="904715"/>
    <lineage>
        <taxon>Bacteria</taxon>
        <taxon>Pseudomonadati</taxon>
        <taxon>Pseudomonadota</taxon>
        <taxon>Alphaproteobacteria</taxon>
        <taxon>Sphingomonadales</taxon>
        <taxon>Sphingomonadaceae</taxon>
        <taxon>Sphingomonas</taxon>
    </lineage>
</organism>
<reference evidence="3 4" key="1">
    <citation type="submission" date="2020-03" db="EMBL/GenBank/DDBJ databases">
        <title>Genomic Encyclopedia of Type Strains, Phase IV (KMG-IV): sequencing the most valuable type-strain genomes for metagenomic binning, comparative biology and taxonomic classification.</title>
        <authorList>
            <person name="Goeker M."/>
        </authorList>
    </citation>
    <scope>NUCLEOTIDE SEQUENCE [LARGE SCALE GENOMIC DNA]</scope>
    <source>
        <strain evidence="3 4">DSM 27651</strain>
    </source>
</reference>
<dbReference type="Proteomes" id="UP000734218">
    <property type="component" value="Unassembled WGS sequence"/>
</dbReference>
<comment type="caution">
    <text evidence="3">The sequence shown here is derived from an EMBL/GenBank/DDBJ whole genome shotgun (WGS) entry which is preliminary data.</text>
</comment>
<evidence type="ECO:0000313" key="3">
    <source>
        <dbReference type="EMBL" id="NJC34776.1"/>
    </source>
</evidence>
<protein>
    <recommendedName>
        <fullName evidence="5">DUF962 domain-containing protein</fullName>
    </recommendedName>
</protein>
<dbReference type="PANTHER" id="PTHR34205">
    <property type="entry name" value="TRANSMEMBRANE PROTEIN"/>
    <property type="match status" value="1"/>
</dbReference>
<evidence type="ECO:0008006" key="5">
    <source>
        <dbReference type="Google" id="ProtNLM"/>
    </source>
</evidence>
<dbReference type="EMBL" id="JAATJE010000002">
    <property type="protein sequence ID" value="NJC34776.1"/>
    <property type="molecule type" value="Genomic_DNA"/>
</dbReference>
<keyword evidence="4" id="KW-1185">Reference proteome</keyword>
<accession>A0ABX0XQ07</accession>
<evidence type="ECO:0000256" key="2">
    <source>
        <dbReference type="SAM" id="Phobius"/>
    </source>
</evidence>
<name>A0ABX0XQ07_9SPHN</name>
<keyword evidence="2" id="KW-0472">Membrane</keyword>
<dbReference type="PANTHER" id="PTHR34205:SF2">
    <property type="entry name" value="DUF962 DOMAIN-CONTAINING PROTEIN"/>
    <property type="match status" value="1"/>
</dbReference>
<feature type="region of interest" description="Disordered" evidence="1">
    <location>
        <begin position="109"/>
        <end position="133"/>
    </location>
</feature>